<dbReference type="GO" id="GO:0005634">
    <property type="term" value="C:nucleus"/>
    <property type="evidence" value="ECO:0007669"/>
    <property type="project" value="TreeGrafter"/>
</dbReference>
<organism evidence="9 10">
    <name type="scientific">Acropora cervicornis</name>
    <name type="common">Staghorn coral</name>
    <dbReference type="NCBI Taxonomy" id="6130"/>
    <lineage>
        <taxon>Eukaryota</taxon>
        <taxon>Metazoa</taxon>
        <taxon>Cnidaria</taxon>
        <taxon>Anthozoa</taxon>
        <taxon>Hexacorallia</taxon>
        <taxon>Scleractinia</taxon>
        <taxon>Astrocoeniina</taxon>
        <taxon>Acroporidae</taxon>
        <taxon>Acropora</taxon>
    </lineage>
</organism>
<keyword evidence="3 6" id="KW-0547">Nucleotide-binding</keyword>
<dbReference type="Pfam" id="PF00069">
    <property type="entry name" value="Pkinase"/>
    <property type="match status" value="1"/>
</dbReference>
<keyword evidence="7" id="KW-1133">Transmembrane helix</keyword>
<dbReference type="GO" id="GO:0005524">
    <property type="term" value="F:ATP binding"/>
    <property type="evidence" value="ECO:0007669"/>
    <property type="project" value="UniProtKB-UniRule"/>
</dbReference>
<keyword evidence="1" id="KW-0723">Serine/threonine-protein kinase</keyword>
<dbReference type="GO" id="GO:0007059">
    <property type="term" value="P:chromosome segregation"/>
    <property type="evidence" value="ECO:0007669"/>
    <property type="project" value="TreeGrafter"/>
</dbReference>
<protein>
    <submittedName>
        <fullName evidence="9">Serine/threonine-protein kinase tousled-like 1</fullName>
    </submittedName>
</protein>
<dbReference type="PANTHER" id="PTHR22974">
    <property type="entry name" value="MIXED LINEAGE PROTEIN KINASE"/>
    <property type="match status" value="1"/>
</dbReference>
<proteinExistence type="predicted"/>
<dbReference type="PROSITE" id="PS50011">
    <property type="entry name" value="PROTEIN_KINASE_DOM"/>
    <property type="match status" value="1"/>
</dbReference>
<dbReference type="AlphaFoldDB" id="A0AAD9QZ88"/>
<reference evidence="9" key="2">
    <citation type="journal article" date="2023" name="Science">
        <title>Genomic signatures of disease resistance in endangered staghorn corals.</title>
        <authorList>
            <person name="Vollmer S.V."/>
            <person name="Selwyn J.D."/>
            <person name="Despard B.A."/>
            <person name="Roesel C.L."/>
        </authorList>
    </citation>
    <scope>NUCLEOTIDE SEQUENCE</scope>
    <source>
        <strain evidence="9">K2</strain>
    </source>
</reference>
<name>A0AAD9QZ88_ACRCE</name>
<keyword evidence="10" id="KW-1185">Reference proteome</keyword>
<evidence type="ECO:0000256" key="6">
    <source>
        <dbReference type="PROSITE-ProRule" id="PRU10141"/>
    </source>
</evidence>
<feature type="domain" description="Protein kinase" evidence="8">
    <location>
        <begin position="56"/>
        <end position="133"/>
    </location>
</feature>
<evidence type="ECO:0000313" key="10">
    <source>
        <dbReference type="Proteomes" id="UP001249851"/>
    </source>
</evidence>
<dbReference type="EMBL" id="JARQWQ010000008">
    <property type="protein sequence ID" value="KAK2570247.1"/>
    <property type="molecule type" value="Genomic_DNA"/>
</dbReference>
<dbReference type="GO" id="GO:0035556">
    <property type="term" value="P:intracellular signal transduction"/>
    <property type="evidence" value="ECO:0007669"/>
    <property type="project" value="TreeGrafter"/>
</dbReference>
<dbReference type="InterPro" id="IPR011009">
    <property type="entry name" value="Kinase-like_dom_sf"/>
</dbReference>
<sequence length="133" mass="15902">MCASTSKRIWDFSNSSSDFTVYFVFFLCFAKNVSFWMSFIILVRRFKDHPTLNQRYLLLNLLGKGGFSEVYKGYDLVEHRYVACKIHQLSKEWKEDKKANYIKHALREYNIHKSLDHPRIVHLYDVFEIGQHS</sequence>
<keyword evidence="2" id="KW-0808">Transferase</keyword>
<reference evidence="9" key="1">
    <citation type="journal article" date="2023" name="G3 (Bethesda)">
        <title>Whole genome assembly and annotation of the endangered Caribbean coral Acropora cervicornis.</title>
        <authorList>
            <person name="Selwyn J.D."/>
            <person name="Vollmer S.V."/>
        </authorList>
    </citation>
    <scope>NUCLEOTIDE SEQUENCE</scope>
    <source>
        <strain evidence="9">K2</strain>
    </source>
</reference>
<keyword evidence="5 6" id="KW-0067">ATP-binding</keyword>
<evidence type="ECO:0000256" key="7">
    <source>
        <dbReference type="SAM" id="Phobius"/>
    </source>
</evidence>
<keyword evidence="7" id="KW-0472">Membrane</keyword>
<keyword evidence="7" id="KW-0812">Transmembrane</keyword>
<feature type="binding site" evidence="6">
    <location>
        <position position="85"/>
    </location>
    <ligand>
        <name>ATP</name>
        <dbReference type="ChEBI" id="CHEBI:30616"/>
    </ligand>
</feature>
<dbReference type="GO" id="GO:0004674">
    <property type="term" value="F:protein serine/threonine kinase activity"/>
    <property type="evidence" value="ECO:0007669"/>
    <property type="project" value="UniProtKB-KW"/>
</dbReference>
<evidence type="ECO:0000256" key="4">
    <source>
        <dbReference type="ARBA" id="ARBA00022777"/>
    </source>
</evidence>
<evidence type="ECO:0000256" key="1">
    <source>
        <dbReference type="ARBA" id="ARBA00022527"/>
    </source>
</evidence>
<dbReference type="Proteomes" id="UP001249851">
    <property type="component" value="Unassembled WGS sequence"/>
</dbReference>
<accession>A0AAD9QZ88</accession>
<evidence type="ECO:0000256" key="2">
    <source>
        <dbReference type="ARBA" id="ARBA00022679"/>
    </source>
</evidence>
<comment type="caution">
    <text evidence="9">The sequence shown here is derived from an EMBL/GenBank/DDBJ whole genome shotgun (WGS) entry which is preliminary data.</text>
</comment>
<dbReference type="InterPro" id="IPR000719">
    <property type="entry name" value="Prot_kinase_dom"/>
</dbReference>
<keyword evidence="4 9" id="KW-0418">Kinase</keyword>
<dbReference type="PROSITE" id="PS00107">
    <property type="entry name" value="PROTEIN_KINASE_ATP"/>
    <property type="match status" value="1"/>
</dbReference>
<evidence type="ECO:0000256" key="5">
    <source>
        <dbReference type="ARBA" id="ARBA00022840"/>
    </source>
</evidence>
<dbReference type="Gene3D" id="3.30.200.20">
    <property type="entry name" value="Phosphorylase Kinase, domain 1"/>
    <property type="match status" value="1"/>
</dbReference>
<feature type="transmembrane region" description="Helical" evidence="7">
    <location>
        <begin position="20"/>
        <end position="43"/>
    </location>
</feature>
<dbReference type="SUPFAM" id="SSF56112">
    <property type="entry name" value="Protein kinase-like (PK-like)"/>
    <property type="match status" value="1"/>
</dbReference>
<evidence type="ECO:0000256" key="3">
    <source>
        <dbReference type="ARBA" id="ARBA00022741"/>
    </source>
</evidence>
<gene>
    <name evidence="9" type="ORF">P5673_005027</name>
</gene>
<evidence type="ECO:0000313" key="9">
    <source>
        <dbReference type="EMBL" id="KAK2570247.1"/>
    </source>
</evidence>
<dbReference type="InterPro" id="IPR017441">
    <property type="entry name" value="Protein_kinase_ATP_BS"/>
</dbReference>
<evidence type="ECO:0000259" key="8">
    <source>
        <dbReference type="PROSITE" id="PS50011"/>
    </source>
</evidence>
<dbReference type="PANTHER" id="PTHR22974:SF23">
    <property type="entry name" value="TOUSLED-LIKE KINASE, ISOFORM G"/>
    <property type="match status" value="1"/>
</dbReference>